<gene>
    <name evidence="7" type="ORF">CLUMA_CG005310</name>
</gene>
<dbReference type="InterPro" id="IPR007052">
    <property type="entry name" value="CS_dom"/>
</dbReference>
<evidence type="ECO:0000259" key="6">
    <source>
        <dbReference type="PROSITE" id="PS51203"/>
    </source>
</evidence>
<keyword evidence="5" id="KW-0539">Nucleus</keyword>
<keyword evidence="8" id="KW-1185">Reference proteome</keyword>
<dbReference type="GO" id="GO:0005634">
    <property type="term" value="C:nucleus"/>
    <property type="evidence" value="ECO:0007669"/>
    <property type="project" value="UniProtKB-SubCell"/>
</dbReference>
<organism evidence="7 8">
    <name type="scientific">Clunio marinus</name>
    <dbReference type="NCBI Taxonomy" id="568069"/>
    <lineage>
        <taxon>Eukaryota</taxon>
        <taxon>Metazoa</taxon>
        <taxon>Ecdysozoa</taxon>
        <taxon>Arthropoda</taxon>
        <taxon>Hexapoda</taxon>
        <taxon>Insecta</taxon>
        <taxon>Pterygota</taxon>
        <taxon>Neoptera</taxon>
        <taxon>Endopterygota</taxon>
        <taxon>Diptera</taxon>
        <taxon>Nematocera</taxon>
        <taxon>Chironomoidea</taxon>
        <taxon>Chironomidae</taxon>
        <taxon>Clunio</taxon>
    </lineage>
</organism>
<dbReference type="AlphaFoldDB" id="A0A1J1HWC5"/>
<dbReference type="PANTHER" id="PTHR21664">
    <property type="entry name" value="CHRONIC MYELOGENOUS LEUKEMIA TUMOR ANTIGEN 66"/>
    <property type="match status" value="1"/>
</dbReference>
<evidence type="ECO:0000313" key="7">
    <source>
        <dbReference type="EMBL" id="CRK91660.1"/>
    </source>
</evidence>
<dbReference type="CDD" id="cd06467">
    <property type="entry name" value="p23_NUDC_like"/>
    <property type="match status" value="1"/>
</dbReference>
<dbReference type="OrthoDB" id="428655at2759"/>
<proteinExistence type="predicted"/>
<feature type="domain" description="CS" evidence="6">
    <location>
        <begin position="274"/>
        <end position="361"/>
    </location>
</feature>
<sequence length="570" mass="65315">MKIFELRPDSNLLKCNFDGYKLSLEPIPILKSENIPKPDRVLPDTSSEYSFLHSSLYQLHNHLVADPWLHHCAYYIDVSFVIHKIQYDTTVGRVKQLTPVYRCAIKRPSNSGGIYNSYLKFISEKYAVLSDGIGGLRILDTGDRQKNNEWKEIKVYQPLNSSGFIIQDAKFAFENGVKTIHMLLQLIEQIDGKFHNIIHWLTYVEDGNDKNWREAGRRTLQGKGSLHYLSLDPKCKAFVYSSNYEYKYTNDSFNEIIEEIPVVDETTEKPQNEESENSFTWTQNGEDITINFNQQNERSKNEFQVKCEKSHIEVKYQNQALLCSDLFAEVDTEMTTWSLENDFMQLNLVKKDTELIWPYLIPGGPPADSINEKQSMLLSSAPISDLNTQMEECDYGDDGHQDEEFFIERLDVCTHKSSHKVFLASNHPLFSTTLRPGYPQAVAVRSDVDCCLWLQQVSSNDEWSMKHESTLHAFGYIQASKRERKFLACSPDTNLAVICESSRHLFIYKNSYNTAGGLRKRSGPQLTIGQQKLVSFDGSNGEILGIVVDNEIILLLTENAILCLQLSIEE</sequence>
<reference evidence="7 8" key="1">
    <citation type="submission" date="2015-04" db="EMBL/GenBank/DDBJ databases">
        <authorList>
            <person name="Syromyatnikov M.Y."/>
            <person name="Popov V.N."/>
        </authorList>
    </citation>
    <scope>NUCLEOTIDE SEQUENCE [LARGE SCALE GENOMIC DNA]</scope>
</reference>
<evidence type="ECO:0000256" key="3">
    <source>
        <dbReference type="ARBA" id="ARBA00018915"/>
    </source>
</evidence>
<dbReference type="Gene3D" id="2.60.40.790">
    <property type="match status" value="1"/>
</dbReference>
<evidence type="ECO:0000256" key="4">
    <source>
        <dbReference type="ARBA" id="ARBA00022490"/>
    </source>
</evidence>
<comment type="subcellular location">
    <subcellularLocation>
        <location evidence="2">Cytoplasm</location>
    </subcellularLocation>
    <subcellularLocation>
        <location evidence="1">Nucleus</location>
    </subcellularLocation>
</comment>
<dbReference type="GO" id="GO:0005737">
    <property type="term" value="C:cytoplasm"/>
    <property type="evidence" value="ECO:0007669"/>
    <property type="project" value="UniProtKB-SubCell"/>
</dbReference>
<dbReference type="PANTHER" id="PTHR21664:SF1">
    <property type="entry name" value="NUDC DOMAIN-CONTAINING PROTEIN 1"/>
    <property type="match status" value="1"/>
</dbReference>
<dbReference type="InterPro" id="IPR037895">
    <property type="entry name" value="NUDCD1"/>
</dbReference>
<dbReference type="STRING" id="568069.A0A1J1HWC5"/>
<dbReference type="InterPro" id="IPR008978">
    <property type="entry name" value="HSP20-like_chaperone"/>
</dbReference>
<accession>A0A1J1HWC5</accession>
<evidence type="ECO:0000313" key="8">
    <source>
        <dbReference type="Proteomes" id="UP000183832"/>
    </source>
</evidence>
<name>A0A1J1HWC5_9DIPT</name>
<evidence type="ECO:0000256" key="1">
    <source>
        <dbReference type="ARBA" id="ARBA00004123"/>
    </source>
</evidence>
<dbReference type="Pfam" id="PF04969">
    <property type="entry name" value="CS"/>
    <property type="match status" value="1"/>
</dbReference>
<dbReference type="Proteomes" id="UP000183832">
    <property type="component" value="Unassembled WGS sequence"/>
</dbReference>
<dbReference type="EMBL" id="CVRI01000021">
    <property type="protein sequence ID" value="CRK91660.1"/>
    <property type="molecule type" value="Genomic_DNA"/>
</dbReference>
<dbReference type="SUPFAM" id="SSF49764">
    <property type="entry name" value="HSP20-like chaperones"/>
    <property type="match status" value="1"/>
</dbReference>
<keyword evidence="4" id="KW-0963">Cytoplasm</keyword>
<dbReference type="PROSITE" id="PS51203">
    <property type="entry name" value="CS"/>
    <property type="match status" value="1"/>
</dbReference>
<evidence type="ECO:0000256" key="2">
    <source>
        <dbReference type="ARBA" id="ARBA00004496"/>
    </source>
</evidence>
<protein>
    <recommendedName>
        <fullName evidence="3">NudC domain-containing protein 1</fullName>
    </recommendedName>
</protein>
<evidence type="ECO:0000256" key="5">
    <source>
        <dbReference type="ARBA" id="ARBA00023242"/>
    </source>
</evidence>